<feature type="region of interest" description="Disordered" evidence="5">
    <location>
        <begin position="539"/>
        <end position="574"/>
    </location>
</feature>
<dbReference type="GO" id="GO:0006935">
    <property type="term" value="P:chemotaxis"/>
    <property type="evidence" value="ECO:0007669"/>
    <property type="project" value="InterPro"/>
</dbReference>
<keyword evidence="1" id="KW-0488">Methylation</keyword>
<dbReference type="PANTHER" id="PTHR43531:SF14">
    <property type="entry name" value="METHYL-ACCEPTING CHEMOTAXIS PROTEIN I-RELATED"/>
    <property type="match status" value="1"/>
</dbReference>
<dbReference type="InterPro" id="IPR024478">
    <property type="entry name" value="HlyB_4HB_MCP"/>
</dbReference>
<dbReference type="EMBL" id="SSFX01000079">
    <property type="protein sequence ID" value="TXI27320.1"/>
    <property type="molecule type" value="Genomic_DNA"/>
</dbReference>
<dbReference type="PROSITE" id="PS50885">
    <property type="entry name" value="HAMP"/>
    <property type="match status" value="1"/>
</dbReference>
<reference evidence="9 10" key="1">
    <citation type="submission" date="2018-09" db="EMBL/GenBank/DDBJ databases">
        <title>Metagenome Assembled Genomes from an Advanced Water Purification Facility.</title>
        <authorList>
            <person name="Stamps B.W."/>
            <person name="Spear J.R."/>
        </authorList>
    </citation>
    <scope>NUCLEOTIDE SEQUENCE [LARGE SCALE GENOMIC DNA]</scope>
    <source>
        <strain evidence="9">Bin_54_1</strain>
    </source>
</reference>
<dbReference type="SMART" id="SM00283">
    <property type="entry name" value="MA"/>
    <property type="match status" value="1"/>
</dbReference>
<evidence type="ECO:0000256" key="4">
    <source>
        <dbReference type="SAM" id="Coils"/>
    </source>
</evidence>
<evidence type="ECO:0000256" key="5">
    <source>
        <dbReference type="SAM" id="MobiDB-lite"/>
    </source>
</evidence>
<dbReference type="FunFam" id="1.10.287.950:FF:000002">
    <property type="entry name" value="Methyl-accepting chemotaxis protein"/>
    <property type="match status" value="1"/>
</dbReference>
<dbReference type="AlphaFoldDB" id="A0A5C7VQ86"/>
<comment type="similarity">
    <text evidence="2">Belongs to the methyl-accepting chemotaxis (MCP) protein family.</text>
</comment>
<evidence type="ECO:0000313" key="10">
    <source>
        <dbReference type="Proteomes" id="UP000321055"/>
    </source>
</evidence>
<feature type="transmembrane region" description="Helical" evidence="6">
    <location>
        <begin position="12"/>
        <end position="33"/>
    </location>
</feature>
<dbReference type="InterPro" id="IPR004089">
    <property type="entry name" value="MCPsignal_dom"/>
</dbReference>
<evidence type="ECO:0000259" key="8">
    <source>
        <dbReference type="PROSITE" id="PS50885"/>
    </source>
</evidence>
<dbReference type="GO" id="GO:0007165">
    <property type="term" value="P:signal transduction"/>
    <property type="evidence" value="ECO:0007669"/>
    <property type="project" value="UniProtKB-KW"/>
</dbReference>
<comment type="caution">
    <text evidence="9">The sequence shown here is derived from an EMBL/GenBank/DDBJ whole genome shotgun (WGS) entry which is preliminary data.</text>
</comment>
<keyword evidence="6" id="KW-1133">Transmembrane helix</keyword>
<evidence type="ECO:0000313" key="9">
    <source>
        <dbReference type="EMBL" id="TXI27320.1"/>
    </source>
</evidence>
<keyword evidence="3" id="KW-0807">Transducer</keyword>
<dbReference type="Gene3D" id="1.10.287.950">
    <property type="entry name" value="Methyl-accepting chemotaxis protein"/>
    <property type="match status" value="1"/>
</dbReference>
<dbReference type="SMART" id="SM00304">
    <property type="entry name" value="HAMP"/>
    <property type="match status" value="1"/>
</dbReference>
<dbReference type="PROSITE" id="PS50111">
    <property type="entry name" value="CHEMOTAXIS_TRANSDUC_2"/>
    <property type="match status" value="1"/>
</dbReference>
<keyword evidence="4" id="KW-0175">Coiled coil</keyword>
<evidence type="ECO:0000256" key="6">
    <source>
        <dbReference type="SAM" id="Phobius"/>
    </source>
</evidence>
<keyword evidence="6" id="KW-0812">Transmembrane</keyword>
<dbReference type="PRINTS" id="PR00260">
    <property type="entry name" value="CHEMTRNSDUCR"/>
</dbReference>
<evidence type="ECO:0000259" key="7">
    <source>
        <dbReference type="PROSITE" id="PS50111"/>
    </source>
</evidence>
<dbReference type="Pfam" id="PF12729">
    <property type="entry name" value="4HB_MCP_1"/>
    <property type="match status" value="1"/>
</dbReference>
<dbReference type="InterPro" id="IPR003660">
    <property type="entry name" value="HAMP_dom"/>
</dbReference>
<dbReference type="PANTHER" id="PTHR43531">
    <property type="entry name" value="PROTEIN ICFG"/>
    <property type="match status" value="1"/>
</dbReference>
<dbReference type="InterPro" id="IPR004090">
    <property type="entry name" value="Chemotax_Me-accpt_rcpt"/>
</dbReference>
<evidence type="ECO:0000256" key="3">
    <source>
        <dbReference type="PROSITE-ProRule" id="PRU00284"/>
    </source>
</evidence>
<feature type="domain" description="HAMP" evidence="8">
    <location>
        <begin position="211"/>
        <end position="264"/>
    </location>
</feature>
<feature type="region of interest" description="Disordered" evidence="5">
    <location>
        <begin position="277"/>
        <end position="309"/>
    </location>
</feature>
<feature type="coiled-coil region" evidence="4">
    <location>
        <begin position="469"/>
        <end position="507"/>
    </location>
</feature>
<evidence type="ECO:0000256" key="2">
    <source>
        <dbReference type="ARBA" id="ARBA00029447"/>
    </source>
</evidence>
<feature type="transmembrane region" description="Helical" evidence="6">
    <location>
        <begin position="187"/>
        <end position="210"/>
    </location>
</feature>
<dbReference type="GO" id="GO:0004888">
    <property type="term" value="F:transmembrane signaling receptor activity"/>
    <property type="evidence" value="ECO:0007669"/>
    <property type="project" value="InterPro"/>
</dbReference>
<dbReference type="CDD" id="cd11386">
    <property type="entry name" value="MCP_signal"/>
    <property type="match status" value="1"/>
</dbReference>
<proteinExistence type="inferred from homology"/>
<accession>A0A5C7VQ86</accession>
<dbReference type="InterPro" id="IPR051310">
    <property type="entry name" value="MCP_chemotaxis"/>
</dbReference>
<keyword evidence="6" id="KW-0472">Membrane</keyword>
<dbReference type="Pfam" id="PF00672">
    <property type="entry name" value="HAMP"/>
    <property type="match status" value="1"/>
</dbReference>
<organism evidence="9 10">
    <name type="scientific">Nitrosomonas oligotropha</name>
    <dbReference type="NCBI Taxonomy" id="42354"/>
    <lineage>
        <taxon>Bacteria</taxon>
        <taxon>Pseudomonadati</taxon>
        <taxon>Pseudomonadota</taxon>
        <taxon>Betaproteobacteria</taxon>
        <taxon>Nitrosomonadales</taxon>
        <taxon>Nitrosomonadaceae</taxon>
        <taxon>Nitrosomonas</taxon>
    </lineage>
</organism>
<dbReference type="SUPFAM" id="SSF58104">
    <property type="entry name" value="Methyl-accepting chemotaxis protein (MCP) signaling domain"/>
    <property type="match status" value="1"/>
</dbReference>
<gene>
    <name evidence="9" type="ORF">E6Q60_10015</name>
</gene>
<dbReference type="CDD" id="cd06225">
    <property type="entry name" value="HAMP"/>
    <property type="match status" value="1"/>
</dbReference>
<protein>
    <submittedName>
        <fullName evidence="9">HAMP domain-containing protein</fullName>
    </submittedName>
</protein>
<evidence type="ECO:0000256" key="1">
    <source>
        <dbReference type="ARBA" id="ARBA00022481"/>
    </source>
</evidence>
<dbReference type="Pfam" id="PF00015">
    <property type="entry name" value="MCPsignal"/>
    <property type="match status" value="1"/>
</dbReference>
<name>A0A5C7VQ86_9PROT</name>
<sequence length="574" mass="60759">MFANTSIKFRLMFVISILSMLMIGIGALGLYGFNHSNDGLKTVYEDRTVPSVQLGTILDTWYRVRLNAMDSVMKKDVNNAKNKLGETLQLVKENEGIWAKYLATRLTEEEMALTKIKGERHKAYVEALTQTLQLSSVGDFEAAASNLVSNAGPKFAALREVVFELLALQGTDAAKEYAVAQSSFESIFMISVAAMALGVTLAIILGFLLLRSIVAPLDEAIEIANRVASGDLTSNIVVTSTKSSTGRLMQALKQMNDSLIDLVGKVRSGTDQITTASGEIASGNSDLSQRTEEQASSLEETASSMEELTSTVKQNADSARQANQLAAGASEVAMKGGAVVGQVVHTMKSINESSHKIVDIISVIDGIAFQTNILALNAAVEAARAGEQGRGFAVVATEVRTLAQRSAAAAKEIKELISDSVSKVEDGTRLVDEAGATMDEIVGAVKRVTDIMSEISAASQEQSSGIEQVNQAVTQMDEVTQQNAALVEEAAAAAESMQEQAQALTQAVSTFKLSGGHAAPATVKRSNRPAAVAKLPNRGPVTKKAAARSEASTAVIPAQPRKVAAGGGEDWEEF</sequence>
<dbReference type="Proteomes" id="UP000321055">
    <property type="component" value="Unassembled WGS sequence"/>
</dbReference>
<dbReference type="GO" id="GO:0005886">
    <property type="term" value="C:plasma membrane"/>
    <property type="evidence" value="ECO:0007669"/>
    <property type="project" value="TreeGrafter"/>
</dbReference>
<feature type="domain" description="Methyl-accepting transducer" evidence="7">
    <location>
        <begin position="269"/>
        <end position="498"/>
    </location>
</feature>